<proteinExistence type="predicted"/>
<feature type="transmembrane region" description="Helical" evidence="1">
    <location>
        <begin position="36"/>
        <end position="59"/>
    </location>
</feature>
<protein>
    <submittedName>
        <fullName evidence="2">Uncharacterized protein</fullName>
    </submittedName>
</protein>
<dbReference type="EMBL" id="CP024785">
    <property type="protein sequence ID" value="AUB42339.1"/>
    <property type="molecule type" value="Genomic_DNA"/>
</dbReference>
<gene>
    <name evidence="2" type="ORF">COO91_08462</name>
</gene>
<keyword evidence="1" id="KW-0472">Membrane</keyword>
<dbReference type="AlphaFoldDB" id="A0A2K8T3V4"/>
<dbReference type="Proteomes" id="UP000232003">
    <property type="component" value="Chromosome"/>
</dbReference>
<accession>A0A2K8T3V4</accession>
<evidence type="ECO:0000313" key="3">
    <source>
        <dbReference type="Proteomes" id="UP000232003"/>
    </source>
</evidence>
<dbReference type="KEGG" id="nfl:COO91_08462"/>
<keyword evidence="1" id="KW-0812">Transmembrane</keyword>
<sequence length="73" mass="8100">MPAIKTRGEVTLSVVFPKVFFTLVARLTLGRSAFGLLLELVCLKLAMFAIFPFLLLMYLDLRAGLVAPRPAFN</sequence>
<organism evidence="2 3">
    <name type="scientific">Nostoc flagelliforme CCNUN1</name>
    <dbReference type="NCBI Taxonomy" id="2038116"/>
    <lineage>
        <taxon>Bacteria</taxon>
        <taxon>Bacillati</taxon>
        <taxon>Cyanobacteriota</taxon>
        <taxon>Cyanophyceae</taxon>
        <taxon>Nostocales</taxon>
        <taxon>Nostocaceae</taxon>
        <taxon>Nostoc</taxon>
    </lineage>
</organism>
<name>A0A2K8T3V4_9NOSO</name>
<keyword evidence="1" id="KW-1133">Transmembrane helix</keyword>
<evidence type="ECO:0000256" key="1">
    <source>
        <dbReference type="SAM" id="Phobius"/>
    </source>
</evidence>
<reference evidence="2 3" key="1">
    <citation type="submission" date="2017-11" db="EMBL/GenBank/DDBJ databases">
        <title>Complete genome of a free-living desiccation-tolerant cyanobacterium and its photosynthetic adaptation to extreme terrestrial habitat.</title>
        <authorList>
            <person name="Shang J."/>
        </authorList>
    </citation>
    <scope>NUCLEOTIDE SEQUENCE [LARGE SCALE GENOMIC DNA]</scope>
    <source>
        <strain evidence="2 3">CCNUN1</strain>
    </source>
</reference>
<evidence type="ECO:0000313" key="2">
    <source>
        <dbReference type="EMBL" id="AUB42339.1"/>
    </source>
</evidence>
<feature type="transmembrane region" description="Helical" evidence="1">
    <location>
        <begin position="12"/>
        <end position="29"/>
    </location>
</feature>
<keyword evidence="3" id="KW-1185">Reference proteome</keyword>